<feature type="compositionally biased region" description="Low complexity" evidence="1">
    <location>
        <begin position="66"/>
        <end position="99"/>
    </location>
</feature>
<reference evidence="2 3" key="1">
    <citation type="submission" date="2019-03" db="EMBL/GenBank/DDBJ databases">
        <title>Draft genome sequences of novel Actinobacteria.</title>
        <authorList>
            <person name="Sahin N."/>
            <person name="Ay H."/>
            <person name="Saygin H."/>
        </authorList>
    </citation>
    <scope>NUCLEOTIDE SEQUENCE [LARGE SCALE GENOMIC DNA]</scope>
    <source>
        <strain evidence="2 3">DSM 45941</strain>
    </source>
</reference>
<comment type="caution">
    <text evidence="2">The sequence shown here is derived from an EMBL/GenBank/DDBJ whole genome shotgun (WGS) entry which is preliminary data.</text>
</comment>
<sequence>MGYPGDQGKPGDWPPRQSPHAPYGPGAEAPPYGHDNDESPFAPRDEGPGGMPYGQEPFGQEPFAQEPPGQEPFGQGPYGQEPFGQDQFGQDQFGQEPFGQEPPGRESFGNEAFGGGQPGGPGDQTAAFPGQPPAWGDEPVAGNAAGADPYGSYEGMPPGPPGPQGPQDPPEKRRNLPLIIGGAAVAGILLIGGGVGLSSMLKGDDEPKTPSSEAASPQAKPTPSPTKPVLAPVKLQSRTTDPAPLTLKEVYGNGKFKVGKYKYVRTAASAKKGCTGVVGGKTLEKTLKKGGCTQALRATYALTNGSLIGTVGVFNLESEAAAKTAVKAAAGKDAFLVALPGKGVSKTNGKGEALGTSQARGHYVIMTWVQRPDGKKIADKYHAAVRVFGTQMVKGSNLALALHYRETEGKPLQK</sequence>
<feature type="compositionally biased region" description="Gly residues" evidence="1">
    <location>
        <begin position="112"/>
        <end position="122"/>
    </location>
</feature>
<protein>
    <submittedName>
        <fullName evidence="2">Uncharacterized protein</fullName>
    </submittedName>
</protein>
<evidence type="ECO:0000256" key="1">
    <source>
        <dbReference type="SAM" id="MobiDB-lite"/>
    </source>
</evidence>
<keyword evidence="3" id="KW-1185">Reference proteome</keyword>
<dbReference type="OrthoDB" id="3468003at2"/>
<feature type="region of interest" description="Disordered" evidence="1">
    <location>
        <begin position="201"/>
        <end position="229"/>
    </location>
</feature>
<gene>
    <name evidence="2" type="ORF">E1293_16460</name>
</gene>
<proteinExistence type="predicted"/>
<dbReference type="EMBL" id="SMKY01000064">
    <property type="protein sequence ID" value="TDD82502.1"/>
    <property type="molecule type" value="Genomic_DNA"/>
</dbReference>
<dbReference type="RefSeq" id="WP_132198279.1">
    <property type="nucleotide sequence ID" value="NZ_SMKY01000064.1"/>
</dbReference>
<feature type="compositionally biased region" description="Pro residues" evidence="1">
    <location>
        <begin position="157"/>
        <end position="168"/>
    </location>
</feature>
<evidence type="ECO:0000313" key="3">
    <source>
        <dbReference type="Proteomes" id="UP000295578"/>
    </source>
</evidence>
<feature type="compositionally biased region" description="Polar residues" evidence="1">
    <location>
        <begin position="209"/>
        <end position="219"/>
    </location>
</feature>
<evidence type="ECO:0000313" key="2">
    <source>
        <dbReference type="EMBL" id="TDD82502.1"/>
    </source>
</evidence>
<feature type="compositionally biased region" description="Low complexity" evidence="1">
    <location>
        <begin position="19"/>
        <end position="33"/>
    </location>
</feature>
<accession>A0A4R5BFR1</accession>
<feature type="region of interest" description="Disordered" evidence="1">
    <location>
        <begin position="1"/>
        <end position="174"/>
    </location>
</feature>
<dbReference type="AlphaFoldDB" id="A0A4R5BFR1"/>
<organism evidence="2 3">
    <name type="scientific">Actinomadura darangshiensis</name>
    <dbReference type="NCBI Taxonomy" id="705336"/>
    <lineage>
        <taxon>Bacteria</taxon>
        <taxon>Bacillati</taxon>
        <taxon>Actinomycetota</taxon>
        <taxon>Actinomycetes</taxon>
        <taxon>Streptosporangiales</taxon>
        <taxon>Thermomonosporaceae</taxon>
        <taxon>Actinomadura</taxon>
    </lineage>
</organism>
<name>A0A4R5BFR1_9ACTN</name>
<dbReference type="Proteomes" id="UP000295578">
    <property type="component" value="Unassembled WGS sequence"/>
</dbReference>